<comment type="caution">
    <text evidence="6">The sequence shown here is derived from an EMBL/GenBank/DDBJ whole genome shotgun (WGS) entry which is preliminary data.</text>
</comment>
<dbReference type="AlphaFoldDB" id="A0A8J2VMX5"/>
<evidence type="ECO:0000313" key="6">
    <source>
        <dbReference type="EMBL" id="GGE33324.1"/>
    </source>
</evidence>
<feature type="signal peptide" evidence="4">
    <location>
        <begin position="1"/>
        <end position="22"/>
    </location>
</feature>
<accession>A0A8J2VMX5</accession>
<evidence type="ECO:0000256" key="3">
    <source>
        <dbReference type="ARBA" id="ARBA00022729"/>
    </source>
</evidence>
<reference evidence="6" key="2">
    <citation type="submission" date="2020-09" db="EMBL/GenBank/DDBJ databases">
        <authorList>
            <person name="Sun Q."/>
            <person name="Sedlacek I."/>
        </authorList>
    </citation>
    <scope>NUCLEOTIDE SEQUENCE</scope>
    <source>
        <strain evidence="6">CCM 7684</strain>
    </source>
</reference>
<protein>
    <submittedName>
        <fullName evidence="6">ABC transporter substrate-binding protein</fullName>
    </submittedName>
</protein>
<dbReference type="Gene3D" id="3.40.190.10">
    <property type="entry name" value="Periplasmic binding protein-like II"/>
    <property type="match status" value="1"/>
</dbReference>
<evidence type="ECO:0000259" key="5">
    <source>
        <dbReference type="Pfam" id="PF00496"/>
    </source>
</evidence>
<keyword evidence="7" id="KW-1185">Reference proteome</keyword>
<keyword evidence="3 4" id="KW-0732">Signal</keyword>
<dbReference type="Pfam" id="PF00496">
    <property type="entry name" value="SBP_bac_5"/>
    <property type="match status" value="1"/>
</dbReference>
<dbReference type="CDD" id="cd08497">
    <property type="entry name" value="MbnE-like"/>
    <property type="match status" value="1"/>
</dbReference>
<evidence type="ECO:0000256" key="2">
    <source>
        <dbReference type="ARBA" id="ARBA00005695"/>
    </source>
</evidence>
<organism evidence="6 7">
    <name type="scientific">Agaricicola taiwanensis</name>
    <dbReference type="NCBI Taxonomy" id="591372"/>
    <lineage>
        <taxon>Bacteria</taxon>
        <taxon>Pseudomonadati</taxon>
        <taxon>Pseudomonadota</taxon>
        <taxon>Alphaproteobacteria</taxon>
        <taxon>Rhodobacterales</taxon>
        <taxon>Paracoccaceae</taxon>
        <taxon>Agaricicola</taxon>
    </lineage>
</organism>
<dbReference type="Gene3D" id="3.10.105.10">
    <property type="entry name" value="Dipeptide-binding Protein, Domain 3"/>
    <property type="match status" value="1"/>
</dbReference>
<evidence type="ECO:0000256" key="1">
    <source>
        <dbReference type="ARBA" id="ARBA00004418"/>
    </source>
</evidence>
<dbReference type="GO" id="GO:0042884">
    <property type="term" value="P:microcin transport"/>
    <property type="evidence" value="ECO:0007669"/>
    <property type="project" value="TreeGrafter"/>
</dbReference>
<dbReference type="PANTHER" id="PTHR30290">
    <property type="entry name" value="PERIPLASMIC BINDING COMPONENT OF ABC TRANSPORTER"/>
    <property type="match status" value="1"/>
</dbReference>
<feature type="domain" description="Solute-binding protein family 5" evidence="5">
    <location>
        <begin position="114"/>
        <end position="521"/>
    </location>
</feature>
<dbReference type="GO" id="GO:0030288">
    <property type="term" value="C:outer membrane-bounded periplasmic space"/>
    <property type="evidence" value="ECO:0007669"/>
    <property type="project" value="TreeGrafter"/>
</dbReference>
<dbReference type="InterPro" id="IPR039424">
    <property type="entry name" value="SBP_5"/>
</dbReference>
<name>A0A8J2VMX5_9RHOB</name>
<comment type="similarity">
    <text evidence="2">Belongs to the bacterial solute-binding protein 5 family.</text>
</comment>
<sequence length="618" mass="70396">MMYRRWFGFLAILMATALPAAAQSPSPDGSGWKHGLSLMGDVKYPEGFKHFDYVNPDAPKGGRVRLSAIGTFDSFNPFIVTGNPAAGVALLYDTLMAPSFDEASSEYGLIADAARYPEDYSSVTFRLRPEARWHDGKPITTEDVIWSFETLKKIFPTFNRYYQNVVKAEATGEHEVTFTFDQSGNRELPQIVGQLYVLPKHWWEGTNDKGEKRDVTRGTLEPPLGSGPYKIKSLSTGRSVTYERVKDYWAADLPVNRGINNFDEISYDYFRDRTVALEAFKADQFDYNLEASAKEWATSYKFPAVEQGKVKLEMFEDSGSGIMQAFAFNIRREKFADPRVRRAFNLTLDFEEMNRTLFYGQYKRIDSYFFGTELASSGIPQGLEREILETVKDDIPPEVFTKPYTNPTGTGREVMREHLLEARRLLKEAGWDIPDGERVLKNAKGQPLTVEFLLVQPSFERVVLFMKPSLERLGIQVNVRIVDDSQYVNRVRGRDYDVIVTGWAQSLSPGNEQRYFWGSGAADDPGSQNFVGIKNPAVDKLIDRVIYAKNREELVAATRALDRVLLWNHYVVPNWTLNADRTARWDRFGHPDNMPKRGSMFPTIWWYDEAKAAAVGGR</sequence>
<evidence type="ECO:0000313" key="7">
    <source>
        <dbReference type="Proteomes" id="UP000602745"/>
    </source>
</evidence>
<dbReference type="RefSeq" id="WP_188408415.1">
    <property type="nucleotide sequence ID" value="NZ_BMCP01000001.1"/>
</dbReference>
<dbReference type="SUPFAM" id="SSF53850">
    <property type="entry name" value="Periplasmic binding protein-like II"/>
    <property type="match status" value="1"/>
</dbReference>
<proteinExistence type="inferred from homology"/>
<dbReference type="GO" id="GO:0043190">
    <property type="term" value="C:ATP-binding cassette (ABC) transporter complex"/>
    <property type="evidence" value="ECO:0007669"/>
    <property type="project" value="InterPro"/>
</dbReference>
<evidence type="ECO:0000256" key="4">
    <source>
        <dbReference type="SAM" id="SignalP"/>
    </source>
</evidence>
<feature type="chain" id="PRO_5035243190" evidence="4">
    <location>
        <begin position="23"/>
        <end position="618"/>
    </location>
</feature>
<gene>
    <name evidence="6" type="ORF">GCM10007276_08230</name>
</gene>
<dbReference type="PANTHER" id="PTHR30290:SF64">
    <property type="entry name" value="ABC TRANSPORTER PERIPLASMIC BINDING PROTEIN"/>
    <property type="match status" value="1"/>
</dbReference>
<dbReference type="InterPro" id="IPR030678">
    <property type="entry name" value="Peptide/Ni-bd"/>
</dbReference>
<dbReference type="InterPro" id="IPR000914">
    <property type="entry name" value="SBP_5_dom"/>
</dbReference>
<reference evidence="6" key="1">
    <citation type="journal article" date="2014" name="Int. J. Syst. Evol. Microbiol.">
        <title>Complete genome sequence of Corynebacterium casei LMG S-19264T (=DSM 44701T), isolated from a smear-ripened cheese.</title>
        <authorList>
            <consortium name="US DOE Joint Genome Institute (JGI-PGF)"/>
            <person name="Walter F."/>
            <person name="Albersmeier A."/>
            <person name="Kalinowski J."/>
            <person name="Ruckert C."/>
        </authorList>
    </citation>
    <scope>NUCLEOTIDE SEQUENCE</scope>
    <source>
        <strain evidence="6">CCM 7684</strain>
    </source>
</reference>
<dbReference type="EMBL" id="BMCP01000001">
    <property type="protein sequence ID" value="GGE33324.1"/>
    <property type="molecule type" value="Genomic_DNA"/>
</dbReference>
<dbReference type="GO" id="GO:0015833">
    <property type="term" value="P:peptide transport"/>
    <property type="evidence" value="ECO:0007669"/>
    <property type="project" value="TreeGrafter"/>
</dbReference>
<dbReference type="PIRSF" id="PIRSF002741">
    <property type="entry name" value="MppA"/>
    <property type="match status" value="1"/>
</dbReference>
<dbReference type="GO" id="GO:1904680">
    <property type="term" value="F:peptide transmembrane transporter activity"/>
    <property type="evidence" value="ECO:0007669"/>
    <property type="project" value="TreeGrafter"/>
</dbReference>
<comment type="subcellular location">
    <subcellularLocation>
        <location evidence="1">Periplasm</location>
    </subcellularLocation>
</comment>
<dbReference type="Proteomes" id="UP000602745">
    <property type="component" value="Unassembled WGS sequence"/>
</dbReference>